<evidence type="ECO:0000313" key="3">
    <source>
        <dbReference type="EMBL" id="RZM15798.1"/>
    </source>
</evidence>
<dbReference type="RefSeq" id="WP_003615975.1">
    <property type="nucleotide sequence ID" value="NZ_BNHR01000065.1"/>
</dbReference>
<name>A0A2I1SH61_9LACO</name>
<dbReference type="AlphaFoldDB" id="A0A2I1SH61"/>
<dbReference type="Pfam" id="PF01592">
    <property type="entry name" value="NifU_N"/>
    <property type="match status" value="1"/>
</dbReference>
<accession>A0A2I1SH61</accession>
<gene>
    <name evidence="3" type="ORF">LDELB18P1_1534</name>
    <name evidence="2" type="ORF">PF593_06455</name>
</gene>
<dbReference type="GO" id="GO:0005506">
    <property type="term" value="F:iron ion binding"/>
    <property type="evidence" value="ECO:0007669"/>
    <property type="project" value="InterPro"/>
</dbReference>
<dbReference type="NCBIfam" id="TIGR01994">
    <property type="entry name" value="SUF_scaf_2"/>
    <property type="match status" value="1"/>
</dbReference>
<dbReference type="SUPFAM" id="SSF82649">
    <property type="entry name" value="SufE/NifU"/>
    <property type="match status" value="1"/>
</dbReference>
<proteinExistence type="predicted"/>
<dbReference type="Proteomes" id="UP001213083">
    <property type="component" value="Unassembled WGS sequence"/>
</dbReference>
<dbReference type="CDD" id="cd06664">
    <property type="entry name" value="IscU_like"/>
    <property type="match status" value="1"/>
</dbReference>
<evidence type="ECO:0000313" key="2">
    <source>
        <dbReference type="EMBL" id="MDA3782785.1"/>
    </source>
</evidence>
<dbReference type="GO" id="GO:0016226">
    <property type="term" value="P:iron-sulfur cluster assembly"/>
    <property type="evidence" value="ECO:0007669"/>
    <property type="project" value="InterPro"/>
</dbReference>
<dbReference type="EMBL" id="SETJ01000071">
    <property type="protein sequence ID" value="RZM15798.1"/>
    <property type="molecule type" value="Genomic_DNA"/>
</dbReference>
<reference evidence="2 5" key="2">
    <citation type="submission" date="2023-01" db="EMBL/GenBank/DDBJ databases">
        <title>Sequencing of the bacterial strains from artisanal fermented milk Matsoni.</title>
        <authorList>
            <person name="Rozman V."/>
            <person name="Accetto T."/>
            <person name="Bogovic Matijasic B."/>
        </authorList>
    </citation>
    <scope>NUCLEOTIDE SEQUENCE [LARGE SCALE GENOMIC DNA]</scope>
    <source>
        <strain evidence="5">lbl143</strain>
        <strain evidence="2">Lbl143</strain>
    </source>
</reference>
<dbReference type="Gene3D" id="3.90.1010.10">
    <property type="match status" value="1"/>
</dbReference>
<dbReference type="EMBL" id="JAQIEV010000023">
    <property type="protein sequence ID" value="MDA3782785.1"/>
    <property type="molecule type" value="Genomic_DNA"/>
</dbReference>
<feature type="domain" description="NIF system FeS cluster assembly NifU N-terminal" evidence="1">
    <location>
        <begin position="29"/>
        <end position="130"/>
    </location>
</feature>
<reference evidence="3 4" key="1">
    <citation type="submission" date="2019-01" db="EMBL/GenBank/DDBJ databases">
        <title>Colonization of the human gut by bovine bacteria present in Parmesan cheese.</title>
        <authorList>
            <person name="Lugli G.A."/>
            <person name="Milani C."/>
        </authorList>
    </citation>
    <scope>NUCLEOTIDE SEQUENCE [LARGE SCALE GENOMIC DNA]</scope>
    <source>
        <strain evidence="3 4">LDELB18P1</strain>
    </source>
</reference>
<protein>
    <submittedName>
        <fullName evidence="3">Iron-sulfur cluster assembly scaffold protein NifU</fullName>
    </submittedName>
    <submittedName>
        <fullName evidence="2">SUF system NifU family Fe-S cluster assembly protein</fullName>
    </submittedName>
</protein>
<dbReference type="Proteomes" id="UP000292818">
    <property type="component" value="Unassembled WGS sequence"/>
</dbReference>
<evidence type="ECO:0000313" key="4">
    <source>
        <dbReference type="Proteomes" id="UP000292818"/>
    </source>
</evidence>
<sequence length="146" mass="15820">MALDDLKQVYQAVLLDYAASQKYRQPLASPTKAVSLVNESCGDRLTLQVKVKEGKIEQVACLAEGCTISQASAAIMAGLVDQAPLEKAAGLLPIFWWMLEGKEISQEEEKELGDAALLQGVSRFPARVKCAGLAWQGLSEAIERKN</sequence>
<dbReference type="GO" id="GO:0051536">
    <property type="term" value="F:iron-sulfur cluster binding"/>
    <property type="evidence" value="ECO:0007669"/>
    <property type="project" value="InterPro"/>
</dbReference>
<dbReference type="InterPro" id="IPR002871">
    <property type="entry name" value="NIF_FeS_clus_asmbl_NifU_N"/>
</dbReference>
<evidence type="ECO:0000313" key="5">
    <source>
        <dbReference type="Proteomes" id="UP001213083"/>
    </source>
</evidence>
<evidence type="ECO:0000259" key="1">
    <source>
        <dbReference type="Pfam" id="PF01592"/>
    </source>
</evidence>
<comment type="caution">
    <text evidence="3">The sequence shown here is derived from an EMBL/GenBank/DDBJ whole genome shotgun (WGS) entry which is preliminary data.</text>
</comment>
<organism evidence="3 4">
    <name type="scientific">Lactobacillus delbrueckii</name>
    <dbReference type="NCBI Taxonomy" id="1584"/>
    <lineage>
        <taxon>Bacteria</taxon>
        <taxon>Bacillati</taxon>
        <taxon>Bacillota</taxon>
        <taxon>Bacilli</taxon>
        <taxon>Lactobacillales</taxon>
        <taxon>Lactobacillaceae</taxon>
        <taxon>Lactobacillus</taxon>
    </lineage>
</organism>